<keyword evidence="2" id="KW-1185">Reference proteome</keyword>
<gene>
    <name evidence="1" type="ORF">TNO020_260014</name>
</gene>
<proteinExistence type="predicted"/>
<evidence type="ECO:0000313" key="2">
    <source>
        <dbReference type="Proteomes" id="UP000234211"/>
    </source>
</evidence>
<evidence type="ECO:0008006" key="3">
    <source>
        <dbReference type="Google" id="ProtNLM"/>
    </source>
</evidence>
<name>A0A2H1YGI7_9FLAO</name>
<organism evidence="1 2">
    <name type="scientific">Tenacibaculum piscium</name>
    <dbReference type="NCBI Taxonomy" id="1458515"/>
    <lineage>
        <taxon>Bacteria</taxon>
        <taxon>Pseudomonadati</taxon>
        <taxon>Bacteroidota</taxon>
        <taxon>Flavobacteriia</taxon>
        <taxon>Flavobacteriales</taxon>
        <taxon>Flavobacteriaceae</taxon>
        <taxon>Tenacibaculum</taxon>
    </lineage>
</organism>
<dbReference type="AlphaFoldDB" id="A0A2H1YGI7"/>
<reference evidence="2" key="1">
    <citation type="submission" date="2017-11" db="EMBL/GenBank/DDBJ databases">
        <authorList>
            <person name="Duchaud E."/>
        </authorList>
    </citation>
    <scope>NUCLEOTIDE SEQUENCE [LARGE SCALE GENOMIC DNA]</scope>
    <source>
        <strain evidence="2">Tenacibaculum sp. TNO020</strain>
    </source>
</reference>
<dbReference type="PROSITE" id="PS51257">
    <property type="entry name" value="PROKAR_LIPOPROTEIN"/>
    <property type="match status" value="1"/>
</dbReference>
<protein>
    <recommendedName>
        <fullName evidence="3">Lipoprotein</fullName>
    </recommendedName>
</protein>
<sequence>MKLIKTINKILILTITLTLFFSCEDDCTKSVNLPVSNPNYNPNNPNGNESPFIDSFQEVPCDFQEPVTEPVNEAI</sequence>
<accession>A0A2H1YGI7</accession>
<dbReference type="Proteomes" id="UP000234211">
    <property type="component" value="Unassembled WGS sequence"/>
</dbReference>
<dbReference type="RefSeq" id="WP_101917080.1">
    <property type="nucleotide sequence ID" value="NZ_JAJGWT010000007.1"/>
</dbReference>
<evidence type="ECO:0000313" key="1">
    <source>
        <dbReference type="EMBL" id="SOS74588.1"/>
    </source>
</evidence>
<dbReference type="EMBL" id="OENF01000019">
    <property type="protein sequence ID" value="SOS74588.1"/>
    <property type="molecule type" value="Genomic_DNA"/>
</dbReference>